<dbReference type="SMART" id="SM00213">
    <property type="entry name" value="UBQ"/>
    <property type="match status" value="1"/>
</dbReference>
<organism evidence="5 6">
    <name type="scientific">Sphaeroforma arctica JP610</name>
    <dbReference type="NCBI Taxonomy" id="667725"/>
    <lineage>
        <taxon>Eukaryota</taxon>
        <taxon>Ichthyosporea</taxon>
        <taxon>Ichthyophonida</taxon>
        <taxon>Sphaeroforma</taxon>
    </lineage>
</organism>
<evidence type="ECO:0000313" key="6">
    <source>
        <dbReference type="Proteomes" id="UP000054560"/>
    </source>
</evidence>
<dbReference type="SUPFAM" id="SSF54236">
    <property type="entry name" value="Ubiquitin-like"/>
    <property type="match status" value="1"/>
</dbReference>
<dbReference type="STRING" id="667725.A0A0L0FYR0"/>
<dbReference type="PROSITE" id="PS50222">
    <property type="entry name" value="EF_HAND_2"/>
    <property type="match status" value="1"/>
</dbReference>
<feature type="transmembrane region" description="Helical" evidence="2">
    <location>
        <begin position="16"/>
        <end position="35"/>
    </location>
</feature>
<sequence>MPRFTNMFKGLPSLNSLLVLGTGASGIFLAGGYYFSMQEKYERLIEKIQLQLERERMTRELHDDRMMDRLNHERDQQSLALTHLRRSYEGAIHAMRVENQKLLFDIAFHGDYEKFRTDVEKGINMGAADAEADYSDPSTHRGLQGLIAQTVAHITKTELGKMQAQLDGRSLESPPIDQGGDFPMYDHGQASNRDVMIHVKNFLGTRLCEIFVHAGVPVRDLKYRIEDATLIPPERQNLYFKGKKLQEGPSLEDYNVSDGSVIHLRPRSEKEFVLSDKTKPITRTPMPASVRKYVEETPDVVAKSKQGFRSMDLNGDGVLSKEELKGFLYRNVPSISAVDIDIVTTQMDVDQSGYIAQREWSKFWADVAEGLNNRKNLITPPAETLPAQSD</sequence>
<evidence type="ECO:0000256" key="1">
    <source>
        <dbReference type="ARBA" id="ARBA00022837"/>
    </source>
</evidence>
<dbReference type="GO" id="GO:0005509">
    <property type="term" value="F:calcium ion binding"/>
    <property type="evidence" value="ECO:0007669"/>
    <property type="project" value="InterPro"/>
</dbReference>
<feature type="domain" description="Ubiquitin-like" evidence="3">
    <location>
        <begin position="195"/>
        <end position="264"/>
    </location>
</feature>
<dbReference type="Pfam" id="PF13202">
    <property type="entry name" value="EF-hand_5"/>
    <property type="match status" value="1"/>
</dbReference>
<dbReference type="CDD" id="cd17039">
    <property type="entry name" value="Ubl_ubiquitin_like"/>
    <property type="match status" value="1"/>
</dbReference>
<reference evidence="5 6" key="1">
    <citation type="submission" date="2011-02" db="EMBL/GenBank/DDBJ databases">
        <title>The Genome Sequence of Sphaeroforma arctica JP610.</title>
        <authorList>
            <consortium name="The Broad Institute Genome Sequencing Platform"/>
            <person name="Russ C."/>
            <person name="Cuomo C."/>
            <person name="Young S.K."/>
            <person name="Zeng Q."/>
            <person name="Gargeya S."/>
            <person name="Alvarado L."/>
            <person name="Berlin A."/>
            <person name="Chapman S.B."/>
            <person name="Chen Z."/>
            <person name="Freedman E."/>
            <person name="Gellesch M."/>
            <person name="Goldberg J."/>
            <person name="Griggs A."/>
            <person name="Gujja S."/>
            <person name="Heilman E."/>
            <person name="Heiman D."/>
            <person name="Howarth C."/>
            <person name="Mehta T."/>
            <person name="Neiman D."/>
            <person name="Pearson M."/>
            <person name="Roberts A."/>
            <person name="Saif S."/>
            <person name="Shea T."/>
            <person name="Shenoy N."/>
            <person name="Sisk P."/>
            <person name="Stolte C."/>
            <person name="Sykes S."/>
            <person name="White J."/>
            <person name="Yandava C."/>
            <person name="Burger G."/>
            <person name="Gray M.W."/>
            <person name="Holland P.W.H."/>
            <person name="King N."/>
            <person name="Lang F.B.F."/>
            <person name="Roger A.J."/>
            <person name="Ruiz-Trillo I."/>
            <person name="Haas B."/>
            <person name="Nusbaum C."/>
            <person name="Birren B."/>
        </authorList>
    </citation>
    <scope>NUCLEOTIDE SEQUENCE [LARGE SCALE GENOMIC DNA]</scope>
    <source>
        <strain evidence="5 6">JP610</strain>
    </source>
</reference>
<dbReference type="PROSITE" id="PS50053">
    <property type="entry name" value="UBIQUITIN_2"/>
    <property type="match status" value="1"/>
</dbReference>
<dbReference type="InterPro" id="IPR029071">
    <property type="entry name" value="Ubiquitin-like_domsf"/>
</dbReference>
<protein>
    <recommendedName>
        <fullName evidence="7">Calmodulin</fullName>
    </recommendedName>
</protein>
<dbReference type="Gene3D" id="3.10.20.90">
    <property type="entry name" value="Phosphatidylinositol 3-kinase Catalytic Subunit, Chain A, domain 1"/>
    <property type="match status" value="1"/>
</dbReference>
<feature type="domain" description="EF-hand" evidence="4">
    <location>
        <begin position="299"/>
        <end position="334"/>
    </location>
</feature>
<keyword evidence="2" id="KW-1133">Transmembrane helix</keyword>
<evidence type="ECO:0000313" key="5">
    <source>
        <dbReference type="EMBL" id="KNC81078.1"/>
    </source>
</evidence>
<proteinExistence type="predicted"/>
<dbReference type="SUPFAM" id="SSF47473">
    <property type="entry name" value="EF-hand"/>
    <property type="match status" value="1"/>
</dbReference>
<dbReference type="InterPro" id="IPR000626">
    <property type="entry name" value="Ubiquitin-like_dom"/>
</dbReference>
<evidence type="ECO:0000256" key="2">
    <source>
        <dbReference type="SAM" id="Phobius"/>
    </source>
</evidence>
<keyword evidence="2" id="KW-0472">Membrane</keyword>
<dbReference type="InterPro" id="IPR002048">
    <property type="entry name" value="EF_hand_dom"/>
</dbReference>
<keyword evidence="2" id="KW-0812">Transmembrane</keyword>
<dbReference type="AlphaFoldDB" id="A0A0L0FYR0"/>
<dbReference type="RefSeq" id="XP_014154980.1">
    <property type="nucleotide sequence ID" value="XM_014299505.1"/>
</dbReference>
<dbReference type="EMBL" id="KQ242071">
    <property type="protein sequence ID" value="KNC81078.1"/>
    <property type="molecule type" value="Genomic_DNA"/>
</dbReference>
<dbReference type="InterPro" id="IPR011992">
    <property type="entry name" value="EF-hand-dom_pair"/>
</dbReference>
<dbReference type="PROSITE" id="PS00018">
    <property type="entry name" value="EF_HAND_1"/>
    <property type="match status" value="2"/>
</dbReference>
<dbReference type="Gene3D" id="1.10.238.10">
    <property type="entry name" value="EF-hand"/>
    <property type="match status" value="1"/>
</dbReference>
<evidence type="ECO:0000259" key="3">
    <source>
        <dbReference type="PROSITE" id="PS50053"/>
    </source>
</evidence>
<gene>
    <name evidence="5" type="ORF">SARC_06581</name>
</gene>
<keyword evidence="1" id="KW-0106">Calcium</keyword>
<dbReference type="InterPro" id="IPR018247">
    <property type="entry name" value="EF_Hand_1_Ca_BS"/>
</dbReference>
<name>A0A0L0FYR0_9EUKA</name>
<accession>A0A0L0FYR0</accession>
<evidence type="ECO:0000259" key="4">
    <source>
        <dbReference type="PROSITE" id="PS50222"/>
    </source>
</evidence>
<dbReference type="Pfam" id="PF00240">
    <property type="entry name" value="ubiquitin"/>
    <property type="match status" value="1"/>
</dbReference>
<evidence type="ECO:0008006" key="7">
    <source>
        <dbReference type="Google" id="ProtNLM"/>
    </source>
</evidence>
<dbReference type="OrthoDB" id="417450at2759"/>
<dbReference type="InterPro" id="IPR019956">
    <property type="entry name" value="Ubiquitin_dom"/>
</dbReference>
<dbReference type="PRINTS" id="PR00348">
    <property type="entry name" value="UBIQUITIN"/>
</dbReference>
<dbReference type="Proteomes" id="UP000054560">
    <property type="component" value="Unassembled WGS sequence"/>
</dbReference>
<dbReference type="GeneID" id="25907085"/>
<keyword evidence="6" id="KW-1185">Reference proteome</keyword>